<reference evidence="1 2" key="1">
    <citation type="journal article" date="2019" name="Nat. Ecol. Evol.">
        <title>Megaphylogeny resolves global patterns of mushroom evolution.</title>
        <authorList>
            <person name="Varga T."/>
            <person name="Krizsan K."/>
            <person name="Foldi C."/>
            <person name="Dima B."/>
            <person name="Sanchez-Garcia M."/>
            <person name="Sanchez-Ramirez S."/>
            <person name="Szollosi G.J."/>
            <person name="Szarkandi J.G."/>
            <person name="Papp V."/>
            <person name="Albert L."/>
            <person name="Andreopoulos W."/>
            <person name="Angelini C."/>
            <person name="Antonin V."/>
            <person name="Barry K.W."/>
            <person name="Bougher N.L."/>
            <person name="Buchanan P."/>
            <person name="Buyck B."/>
            <person name="Bense V."/>
            <person name="Catcheside P."/>
            <person name="Chovatia M."/>
            <person name="Cooper J."/>
            <person name="Damon W."/>
            <person name="Desjardin D."/>
            <person name="Finy P."/>
            <person name="Geml J."/>
            <person name="Haridas S."/>
            <person name="Hughes K."/>
            <person name="Justo A."/>
            <person name="Karasinski D."/>
            <person name="Kautmanova I."/>
            <person name="Kiss B."/>
            <person name="Kocsube S."/>
            <person name="Kotiranta H."/>
            <person name="LaButti K.M."/>
            <person name="Lechner B.E."/>
            <person name="Liimatainen K."/>
            <person name="Lipzen A."/>
            <person name="Lukacs Z."/>
            <person name="Mihaltcheva S."/>
            <person name="Morgado L.N."/>
            <person name="Niskanen T."/>
            <person name="Noordeloos M.E."/>
            <person name="Ohm R.A."/>
            <person name="Ortiz-Santana B."/>
            <person name="Ovrebo C."/>
            <person name="Racz N."/>
            <person name="Riley R."/>
            <person name="Savchenko A."/>
            <person name="Shiryaev A."/>
            <person name="Soop K."/>
            <person name="Spirin V."/>
            <person name="Szebenyi C."/>
            <person name="Tomsovsky M."/>
            <person name="Tulloss R.E."/>
            <person name="Uehling J."/>
            <person name="Grigoriev I.V."/>
            <person name="Vagvolgyi C."/>
            <person name="Papp T."/>
            <person name="Martin F.M."/>
            <person name="Miettinen O."/>
            <person name="Hibbett D.S."/>
            <person name="Nagy L.G."/>
        </authorList>
    </citation>
    <scope>NUCLEOTIDE SEQUENCE [LARGE SCALE GENOMIC DNA]</scope>
    <source>
        <strain evidence="1 2">NL-1719</strain>
    </source>
</reference>
<protein>
    <submittedName>
        <fullName evidence="1">Uncharacterized protein</fullName>
    </submittedName>
</protein>
<gene>
    <name evidence="1" type="ORF">BDN72DRAFT_847241</name>
</gene>
<dbReference type="EMBL" id="ML208503">
    <property type="protein sequence ID" value="TFK63815.1"/>
    <property type="molecule type" value="Genomic_DNA"/>
</dbReference>
<dbReference type="Proteomes" id="UP000308600">
    <property type="component" value="Unassembled WGS sequence"/>
</dbReference>
<keyword evidence="2" id="KW-1185">Reference proteome</keyword>
<name>A0ACD3AEG3_9AGAR</name>
<sequence>MDNAQTSLHIPRPLDPAEFKFKSPPDEVEIEPPEPWNSTTFKEMPFNRSSPLKSTAPACWEECWKSVNEFDNNMCKVWKDDIDHLLIFAGLFSATVTPFAVESYQWLDTSSNTAPQLLAQLIALQLNTTTPLAAITPAGPSPSTIRINVYWFLSLVLSLIAVVVGILCLQWLREYERPHSGSFEEKLRYRQIRYDGLVAWGVPSLIPWLPFLVVLSLILFFVGVVELLWERNHIVASIILVPITLLVLFLIDTSYAPALQAIKIRWSLNLMFTGTPRSQCPYKSPLSYSTYIAVLPILEPLSYWKKLLDDLLGFQPSRPSLWTRFDELWTKDKPGRALAKSILWMKDEFAKNSTAISSVYDCFKVMDSDTARAVVEELEGEFQGILPQRSFLPLRNLDTSSAFIRDVTRIINLEISGSQRHRVLEQRLKDRIGLALQDPIFLPAINDTWDRDVALQRRGEFAEQILMCTLRAMSNPDIPNLPLDHVVSLVDSAISSSDRIGRTALLRMNYDQLKAYICNGPPGAVRERARCVWKGVRPSWFKASSRGAQLHFVDLIWTTIKRGEIRPENSTGYLHDAYLDIFKLSSWDIVHSTPEEDPALWWVNALPGREEILASSDGLPTAGVSRTS</sequence>
<organism evidence="1 2">
    <name type="scientific">Pluteus cervinus</name>
    <dbReference type="NCBI Taxonomy" id="181527"/>
    <lineage>
        <taxon>Eukaryota</taxon>
        <taxon>Fungi</taxon>
        <taxon>Dikarya</taxon>
        <taxon>Basidiomycota</taxon>
        <taxon>Agaricomycotina</taxon>
        <taxon>Agaricomycetes</taxon>
        <taxon>Agaricomycetidae</taxon>
        <taxon>Agaricales</taxon>
        <taxon>Pluteineae</taxon>
        <taxon>Pluteaceae</taxon>
        <taxon>Pluteus</taxon>
    </lineage>
</organism>
<accession>A0ACD3AEG3</accession>
<evidence type="ECO:0000313" key="2">
    <source>
        <dbReference type="Proteomes" id="UP000308600"/>
    </source>
</evidence>
<proteinExistence type="predicted"/>
<evidence type="ECO:0000313" key="1">
    <source>
        <dbReference type="EMBL" id="TFK63815.1"/>
    </source>
</evidence>